<evidence type="ECO:0000313" key="6">
    <source>
        <dbReference type="Proteomes" id="UP000808388"/>
    </source>
</evidence>
<dbReference type="EMBL" id="JACQCQ010000002">
    <property type="protein sequence ID" value="MBI3627320.1"/>
    <property type="molecule type" value="Genomic_DNA"/>
</dbReference>
<comment type="caution">
    <text evidence="5">The sequence shown here is derived from an EMBL/GenBank/DDBJ whole genome shotgun (WGS) entry which is preliminary data.</text>
</comment>
<dbReference type="Proteomes" id="UP000808388">
    <property type="component" value="Unassembled WGS sequence"/>
</dbReference>
<dbReference type="InterPro" id="IPR003798">
    <property type="entry name" value="DNA_recombination_RmuC"/>
</dbReference>
<organism evidence="5 6">
    <name type="scientific">Candidatus Sungiibacteriota bacterium</name>
    <dbReference type="NCBI Taxonomy" id="2750080"/>
    <lineage>
        <taxon>Bacteria</taxon>
        <taxon>Candidatus Sungiibacteriota</taxon>
    </lineage>
</organism>
<sequence>MIEGIILALIIAGFGITAFLLWRARRAPESQSLLLLQNQIAEITRTLDSRLGESSRAMQSQFGESAKIIRDVTERLTKLDETNRQVVGFADQLQKLQDILKNPKQRGVFGEYYLEALLKNAFQPHQYQMQYQLGRDDKTGKELIADAILRFGDKLIPIDSKFSLENYNRILEEHDSNMREQLEKAFKQDLRNRIDETSKYIHPELGTTEFAFMFIPAEGIYYDLLINTVGAIKVNTRDLIDYAINEKRVHIVSPTTFYVTLQSMSVGMRAFQIQESTKEILKNIGQLSKHLKSYSDYHLKLGAHLGTVVNTYNNSSREFKKIDKDVLRISGKSAGFEAELIEAPRALEEVE</sequence>
<name>A0A9D6LTC8_9BACT</name>
<evidence type="ECO:0000256" key="1">
    <source>
        <dbReference type="ARBA" id="ARBA00003416"/>
    </source>
</evidence>
<evidence type="ECO:0000256" key="2">
    <source>
        <dbReference type="ARBA" id="ARBA00009840"/>
    </source>
</evidence>
<dbReference type="GO" id="GO:0006310">
    <property type="term" value="P:DNA recombination"/>
    <property type="evidence" value="ECO:0007669"/>
    <property type="project" value="UniProtKB-KW"/>
</dbReference>
<reference evidence="5" key="1">
    <citation type="submission" date="2020-07" db="EMBL/GenBank/DDBJ databases">
        <title>Huge and variable diversity of episymbiotic CPR bacteria and DPANN archaea in groundwater ecosystems.</title>
        <authorList>
            <person name="He C.Y."/>
            <person name="Keren R."/>
            <person name="Whittaker M."/>
            <person name="Farag I.F."/>
            <person name="Doudna J."/>
            <person name="Cate J.H.D."/>
            <person name="Banfield J.F."/>
        </authorList>
    </citation>
    <scope>NUCLEOTIDE SEQUENCE</scope>
    <source>
        <strain evidence="5">NC_groundwater_972_Pr1_S-0.2um_49_27</strain>
    </source>
</reference>
<dbReference type="PANTHER" id="PTHR30563:SF0">
    <property type="entry name" value="DNA RECOMBINATION PROTEIN RMUC"/>
    <property type="match status" value="1"/>
</dbReference>
<dbReference type="AlphaFoldDB" id="A0A9D6LTC8"/>
<proteinExistence type="inferred from homology"/>
<protein>
    <submittedName>
        <fullName evidence="5">DNA recombination protein RmuC</fullName>
    </submittedName>
</protein>
<dbReference type="Pfam" id="PF02646">
    <property type="entry name" value="RmuC"/>
    <property type="match status" value="1"/>
</dbReference>
<evidence type="ECO:0000313" key="5">
    <source>
        <dbReference type="EMBL" id="MBI3627320.1"/>
    </source>
</evidence>
<comment type="similarity">
    <text evidence="2">Belongs to the RmuC family.</text>
</comment>
<keyword evidence="4" id="KW-0233">DNA recombination</keyword>
<comment type="function">
    <text evidence="1">Involved in DNA recombination.</text>
</comment>
<gene>
    <name evidence="5" type="ORF">HY220_01035</name>
</gene>
<dbReference type="PANTHER" id="PTHR30563">
    <property type="entry name" value="DNA RECOMBINATION PROTEIN RMUC"/>
    <property type="match status" value="1"/>
</dbReference>
<accession>A0A9D6LTC8</accession>
<evidence type="ECO:0000256" key="3">
    <source>
        <dbReference type="ARBA" id="ARBA00023054"/>
    </source>
</evidence>
<keyword evidence="3" id="KW-0175">Coiled coil</keyword>
<evidence type="ECO:0000256" key="4">
    <source>
        <dbReference type="ARBA" id="ARBA00023172"/>
    </source>
</evidence>